<evidence type="ECO:0000313" key="3">
    <source>
        <dbReference type="Proteomes" id="UP000010878"/>
    </source>
</evidence>
<dbReference type="Proteomes" id="UP000010878">
    <property type="component" value="Chromosome"/>
</dbReference>
<reference evidence="2 3" key="1">
    <citation type="submission" date="2012-11" db="EMBL/GenBank/DDBJ databases">
        <title>FINISHED of Natronococcus occultus SP4, DSM 3396.</title>
        <authorList>
            <consortium name="DOE Joint Genome Institute"/>
            <person name="Eisen J."/>
            <person name="Huntemann M."/>
            <person name="Wei C.-L."/>
            <person name="Han J."/>
            <person name="Detter J.C."/>
            <person name="Han C."/>
            <person name="Tapia R."/>
            <person name="Chen A."/>
            <person name="Kyrpides N."/>
            <person name="Mavromatis K."/>
            <person name="Markowitz V."/>
            <person name="Szeto E."/>
            <person name="Ivanova N."/>
            <person name="Mikhailova N."/>
            <person name="Ovchinnikova G."/>
            <person name="Pagani I."/>
            <person name="Pati A."/>
            <person name="Goodwin L."/>
            <person name="Nordberg H.P."/>
            <person name="Cantor M.N."/>
            <person name="Hua S.X."/>
            <person name="Woyke T."/>
            <person name="Eisen J."/>
            <person name="Klenk H.-P."/>
            <person name="Klenk H.-P."/>
        </authorList>
    </citation>
    <scope>NUCLEOTIDE SEQUENCE [LARGE SCALE GENOMIC DNA]</scope>
    <source>
        <strain evidence="2 3">SP4</strain>
    </source>
</reference>
<name>L0JZJ2_9EURY</name>
<organism evidence="2 3">
    <name type="scientific">Natronococcus occultus SP4</name>
    <dbReference type="NCBI Taxonomy" id="694430"/>
    <lineage>
        <taxon>Archaea</taxon>
        <taxon>Methanobacteriati</taxon>
        <taxon>Methanobacteriota</taxon>
        <taxon>Stenosarchaea group</taxon>
        <taxon>Halobacteria</taxon>
        <taxon>Halobacteriales</taxon>
        <taxon>Natrialbaceae</taxon>
        <taxon>Natronococcus</taxon>
    </lineage>
</organism>
<feature type="compositionally biased region" description="Basic and acidic residues" evidence="1">
    <location>
        <begin position="47"/>
        <end position="57"/>
    </location>
</feature>
<dbReference type="KEGG" id="nou:Natoc_2401"/>
<dbReference type="AlphaFoldDB" id="L0JZJ2"/>
<dbReference type="HOGENOM" id="CLU_159739_0_0_2"/>
<evidence type="ECO:0000256" key="1">
    <source>
        <dbReference type="SAM" id="MobiDB-lite"/>
    </source>
</evidence>
<gene>
    <name evidence="2" type="ORF">Natoc_2401</name>
</gene>
<dbReference type="OrthoDB" id="204979at2157"/>
<feature type="region of interest" description="Disordered" evidence="1">
    <location>
        <begin position="41"/>
        <end position="99"/>
    </location>
</feature>
<dbReference type="RefSeq" id="WP_015321618.1">
    <property type="nucleotide sequence ID" value="NC_019974.1"/>
</dbReference>
<sequence length="99" mass="10767">MGFFEKLGRKVGEFTHEAKEAAADEAPYVCEACGNQFYTDQPCPECGSERVTERETASDEADTEPAEQNEASSATDEDTEPTRDGTAPSTDPADDPERE</sequence>
<keyword evidence="3" id="KW-1185">Reference proteome</keyword>
<protein>
    <submittedName>
        <fullName evidence="2">Uncharacterized protein</fullName>
    </submittedName>
</protein>
<dbReference type="GeneID" id="14404085"/>
<proteinExistence type="predicted"/>
<evidence type="ECO:0000313" key="2">
    <source>
        <dbReference type="EMBL" id="AGB38176.1"/>
    </source>
</evidence>
<dbReference type="STRING" id="694430.Natoc_2401"/>
<dbReference type="eggNOG" id="arCOG10836">
    <property type="taxonomic scope" value="Archaea"/>
</dbReference>
<feature type="compositionally biased region" description="Acidic residues" evidence="1">
    <location>
        <begin position="58"/>
        <end position="67"/>
    </location>
</feature>
<accession>L0JZJ2</accession>
<dbReference type="EMBL" id="CP003929">
    <property type="protein sequence ID" value="AGB38176.1"/>
    <property type="molecule type" value="Genomic_DNA"/>
</dbReference>